<dbReference type="EMBL" id="CP045896">
    <property type="protein sequence ID" value="QQP49750.1"/>
    <property type="molecule type" value="Genomic_DNA"/>
</dbReference>
<organism evidence="1 2">
    <name type="scientific">Caligus rogercresseyi</name>
    <name type="common">Sea louse</name>
    <dbReference type="NCBI Taxonomy" id="217165"/>
    <lineage>
        <taxon>Eukaryota</taxon>
        <taxon>Metazoa</taxon>
        <taxon>Ecdysozoa</taxon>
        <taxon>Arthropoda</taxon>
        <taxon>Crustacea</taxon>
        <taxon>Multicrustacea</taxon>
        <taxon>Hexanauplia</taxon>
        <taxon>Copepoda</taxon>
        <taxon>Siphonostomatoida</taxon>
        <taxon>Caligidae</taxon>
        <taxon>Caligus</taxon>
    </lineage>
</organism>
<keyword evidence="2" id="KW-1185">Reference proteome</keyword>
<protein>
    <submittedName>
        <fullName evidence="1">Uncharacterized protein</fullName>
    </submittedName>
</protein>
<proteinExistence type="predicted"/>
<gene>
    <name evidence="1" type="ORF">FKW44_010519</name>
</gene>
<accession>A0A7T8K9L5</accession>
<dbReference type="AlphaFoldDB" id="A0A7T8K9L5"/>
<dbReference type="Proteomes" id="UP000595437">
    <property type="component" value="Chromosome 7"/>
</dbReference>
<name>A0A7T8K9L5_CALRO</name>
<evidence type="ECO:0000313" key="1">
    <source>
        <dbReference type="EMBL" id="QQP49750.1"/>
    </source>
</evidence>
<evidence type="ECO:0000313" key="2">
    <source>
        <dbReference type="Proteomes" id="UP000595437"/>
    </source>
</evidence>
<sequence length="57" mass="6797">MFLLQRRGRRCQEPDGDFVFPIPRRPMRSTTQWRTHLGGRQLLLHVTQYLCGTCLRP</sequence>
<reference evidence="2" key="1">
    <citation type="submission" date="2021-01" db="EMBL/GenBank/DDBJ databases">
        <title>Caligus Genome Assembly.</title>
        <authorList>
            <person name="Gallardo-Escarate C."/>
        </authorList>
    </citation>
    <scope>NUCLEOTIDE SEQUENCE [LARGE SCALE GENOMIC DNA]</scope>
</reference>